<feature type="compositionally biased region" description="Low complexity" evidence="9">
    <location>
        <begin position="426"/>
        <end position="435"/>
    </location>
</feature>
<sequence>MFGGTSSGGSGFSLGQSKPNTGFSFGGNTNNATNTNTTSGFGLSANKPSGGFSFGANGNANPGSSSMSQSGFGAKPATTSGFSFGNTANSNSNTTGTSLFGGGNNNNNNNNNAATGSGTTGFSFGGNSGPAANNNNSTTGTSGGLFGSKPATGATTGFAFGNNNNNTGNNNNNTTGSGGFSFGSNNSVSQGGGLFGNKSLTTTSAPSAGGLFGNNNNNNNSLNAGGTSGGLFGNNTGSTPGNSLFGNNNASNQFSFGAKPQTLATGGSLFGGNTSGMLGQQQQQQQQQNQLPQLTAMTKVADLPAPVQEELKQLDEYIQTQVSIAEYLKNQKSEHQELIISVPRDISYLEKTYASTNQALTADLKFVESFKSKTLESFNDWVEKLIKVFLQLTNPMSNSNNDQGQVQGSSKVIIGVSGNRTESPHQQQQQQQKQGQTDKNTSINITAVLNSYYIEKIEDFKDKIERYELILQEVENCVNDLDNSNVPATPEGRGGLEMVINTLQEEFKLYVELTNEFAEIHHNVSKLSGGKDSF</sequence>
<dbReference type="GO" id="GO:0008139">
    <property type="term" value="F:nuclear localization sequence binding"/>
    <property type="evidence" value="ECO:0007669"/>
    <property type="project" value="InterPro"/>
</dbReference>
<dbReference type="GO" id="GO:0051028">
    <property type="term" value="P:mRNA transport"/>
    <property type="evidence" value="ECO:0007669"/>
    <property type="project" value="UniProtKB-KW"/>
</dbReference>
<keyword evidence="8" id="KW-0175">Coiled coil</keyword>
<keyword evidence="4" id="KW-0653">Protein transport</keyword>
<dbReference type="PANTHER" id="PTHR13437">
    <property type="entry name" value="NUCLEOPORIN P58/P45 NUCLEOPORIN-LIKE PROTEIN 1"/>
    <property type="match status" value="1"/>
</dbReference>
<keyword evidence="3" id="KW-0509">mRNA transport</keyword>
<protein>
    <recommendedName>
        <fullName evidence="12">Nucleoporin NSP1-like C-terminal domain-containing protein</fullName>
    </recommendedName>
</protein>
<name>A0A1E3NPU6_9ASCO</name>
<evidence type="ECO:0000256" key="7">
    <source>
        <dbReference type="ARBA" id="ARBA00023242"/>
    </source>
</evidence>
<accession>A0A1E3NPU6</accession>
<feature type="compositionally biased region" description="Low complexity" evidence="9">
    <location>
        <begin position="147"/>
        <end position="175"/>
    </location>
</feature>
<keyword evidence="6" id="KW-0906">Nuclear pore complex</keyword>
<feature type="compositionally biased region" description="Low complexity" evidence="9">
    <location>
        <begin position="13"/>
        <end position="31"/>
    </location>
</feature>
<feature type="region of interest" description="Disordered" evidence="9">
    <location>
        <begin position="419"/>
        <end position="439"/>
    </location>
</feature>
<evidence type="ECO:0000313" key="10">
    <source>
        <dbReference type="EMBL" id="ODQ48056.1"/>
    </source>
</evidence>
<feature type="compositionally biased region" description="Gly residues" evidence="9">
    <location>
        <begin position="1"/>
        <end position="12"/>
    </location>
</feature>
<evidence type="ECO:0000313" key="11">
    <source>
        <dbReference type="Proteomes" id="UP000094455"/>
    </source>
</evidence>
<dbReference type="GO" id="GO:0005643">
    <property type="term" value="C:nuclear pore"/>
    <property type="evidence" value="ECO:0007669"/>
    <property type="project" value="UniProtKB-SubCell"/>
</dbReference>
<evidence type="ECO:0000256" key="2">
    <source>
        <dbReference type="ARBA" id="ARBA00022448"/>
    </source>
</evidence>
<feature type="compositionally biased region" description="Low complexity" evidence="9">
    <location>
        <begin position="54"/>
        <end position="66"/>
    </location>
</feature>
<feature type="region of interest" description="Disordered" evidence="9">
    <location>
        <begin position="1"/>
        <end position="31"/>
    </location>
</feature>
<dbReference type="Gene3D" id="6.10.140.1350">
    <property type="match status" value="1"/>
</dbReference>
<keyword evidence="7" id="KW-0539">Nucleus</keyword>
<organism evidence="10 11">
    <name type="scientific">Pichia membranifaciens NRRL Y-2026</name>
    <dbReference type="NCBI Taxonomy" id="763406"/>
    <lineage>
        <taxon>Eukaryota</taxon>
        <taxon>Fungi</taxon>
        <taxon>Dikarya</taxon>
        <taxon>Ascomycota</taxon>
        <taxon>Saccharomycotina</taxon>
        <taxon>Pichiomycetes</taxon>
        <taxon>Pichiales</taxon>
        <taxon>Pichiaceae</taxon>
        <taxon>Pichia</taxon>
    </lineage>
</organism>
<dbReference type="OrthoDB" id="2538017at2759"/>
<feature type="region of interest" description="Disordered" evidence="9">
    <location>
        <begin position="54"/>
        <end position="183"/>
    </location>
</feature>
<dbReference type="InterPro" id="IPR024882">
    <property type="entry name" value="NUP58/p45/49"/>
</dbReference>
<dbReference type="STRING" id="763406.A0A1E3NPU6"/>
<evidence type="ECO:0000256" key="6">
    <source>
        <dbReference type="ARBA" id="ARBA00023132"/>
    </source>
</evidence>
<keyword evidence="11" id="KW-1185">Reference proteome</keyword>
<reference evidence="10 11" key="1">
    <citation type="journal article" date="2016" name="Proc. Natl. Acad. Sci. U.S.A.">
        <title>Comparative genomics of biotechnologically important yeasts.</title>
        <authorList>
            <person name="Riley R."/>
            <person name="Haridas S."/>
            <person name="Wolfe K.H."/>
            <person name="Lopes M.R."/>
            <person name="Hittinger C.T."/>
            <person name="Goeker M."/>
            <person name="Salamov A.A."/>
            <person name="Wisecaver J.H."/>
            <person name="Long T.M."/>
            <person name="Calvey C.H."/>
            <person name="Aerts A.L."/>
            <person name="Barry K.W."/>
            <person name="Choi C."/>
            <person name="Clum A."/>
            <person name="Coughlan A.Y."/>
            <person name="Deshpande S."/>
            <person name="Douglass A.P."/>
            <person name="Hanson S.J."/>
            <person name="Klenk H.-P."/>
            <person name="LaButti K.M."/>
            <person name="Lapidus A."/>
            <person name="Lindquist E.A."/>
            <person name="Lipzen A.M."/>
            <person name="Meier-Kolthoff J.P."/>
            <person name="Ohm R.A."/>
            <person name="Otillar R.P."/>
            <person name="Pangilinan J.L."/>
            <person name="Peng Y."/>
            <person name="Rokas A."/>
            <person name="Rosa C.A."/>
            <person name="Scheuner C."/>
            <person name="Sibirny A.A."/>
            <person name="Slot J.C."/>
            <person name="Stielow J.B."/>
            <person name="Sun H."/>
            <person name="Kurtzman C.P."/>
            <person name="Blackwell M."/>
            <person name="Grigoriev I.V."/>
            <person name="Jeffries T.W."/>
        </authorList>
    </citation>
    <scope>NUCLEOTIDE SEQUENCE [LARGE SCALE GENOMIC DNA]</scope>
    <source>
        <strain evidence="10 11">NRRL Y-2026</strain>
    </source>
</reference>
<feature type="compositionally biased region" description="Low complexity" evidence="9">
    <location>
        <begin position="129"/>
        <end position="140"/>
    </location>
</feature>
<feature type="compositionally biased region" description="Low complexity" evidence="9">
    <location>
        <begin position="80"/>
        <end position="98"/>
    </location>
</feature>
<evidence type="ECO:0000256" key="9">
    <source>
        <dbReference type="SAM" id="MobiDB-lite"/>
    </source>
</evidence>
<dbReference type="Proteomes" id="UP000094455">
    <property type="component" value="Unassembled WGS sequence"/>
</dbReference>
<comment type="subcellular location">
    <subcellularLocation>
        <location evidence="1">Nucleus</location>
        <location evidence="1">Nuclear pore complex</location>
    </subcellularLocation>
</comment>
<keyword evidence="5" id="KW-0811">Translocation</keyword>
<evidence type="ECO:0000256" key="4">
    <source>
        <dbReference type="ARBA" id="ARBA00022927"/>
    </source>
</evidence>
<dbReference type="GO" id="GO:0017056">
    <property type="term" value="F:structural constituent of nuclear pore"/>
    <property type="evidence" value="ECO:0007669"/>
    <property type="project" value="InterPro"/>
</dbReference>
<evidence type="ECO:0000256" key="3">
    <source>
        <dbReference type="ARBA" id="ARBA00022816"/>
    </source>
</evidence>
<evidence type="ECO:0000256" key="5">
    <source>
        <dbReference type="ARBA" id="ARBA00023010"/>
    </source>
</evidence>
<proteinExistence type="predicted"/>
<evidence type="ECO:0008006" key="12">
    <source>
        <dbReference type="Google" id="ProtNLM"/>
    </source>
</evidence>
<evidence type="ECO:0000256" key="1">
    <source>
        <dbReference type="ARBA" id="ARBA00004567"/>
    </source>
</evidence>
<dbReference type="AlphaFoldDB" id="A0A1E3NPU6"/>
<keyword evidence="2" id="KW-0813">Transport</keyword>
<dbReference type="RefSeq" id="XP_019019169.1">
    <property type="nucleotide sequence ID" value="XM_019164085.1"/>
</dbReference>
<feature type="coiled-coil region" evidence="8">
    <location>
        <begin position="457"/>
        <end position="484"/>
    </location>
</feature>
<dbReference type="GO" id="GO:0015031">
    <property type="term" value="P:protein transport"/>
    <property type="evidence" value="ECO:0007669"/>
    <property type="project" value="UniProtKB-KW"/>
</dbReference>
<dbReference type="PANTHER" id="PTHR13437:SF2">
    <property type="entry name" value="NUCLEOPORIN P58_P45"/>
    <property type="match status" value="1"/>
</dbReference>
<dbReference type="EMBL" id="KV454002">
    <property type="protein sequence ID" value="ODQ48056.1"/>
    <property type="molecule type" value="Genomic_DNA"/>
</dbReference>
<feature type="compositionally biased region" description="Low complexity" evidence="9">
    <location>
        <begin position="105"/>
        <end position="122"/>
    </location>
</feature>
<evidence type="ECO:0000256" key="8">
    <source>
        <dbReference type="SAM" id="Coils"/>
    </source>
</evidence>
<gene>
    <name evidence="10" type="ORF">PICMEDRAFT_72053</name>
</gene>
<dbReference type="GeneID" id="30180772"/>